<feature type="transmembrane region" description="Helical" evidence="1">
    <location>
        <begin position="71"/>
        <end position="91"/>
    </location>
</feature>
<feature type="transmembrane region" description="Helical" evidence="1">
    <location>
        <begin position="21"/>
        <end position="41"/>
    </location>
</feature>
<feature type="transmembrane region" description="Helical" evidence="1">
    <location>
        <begin position="128"/>
        <end position="153"/>
    </location>
</feature>
<keyword evidence="1" id="KW-0812">Transmembrane</keyword>
<name>A0ABU1JS25_9PROT</name>
<reference evidence="3 4" key="1">
    <citation type="submission" date="2023-07" db="EMBL/GenBank/DDBJ databases">
        <title>Sorghum-associated microbial communities from plants grown in Nebraska, USA.</title>
        <authorList>
            <person name="Schachtman D."/>
        </authorList>
    </citation>
    <scope>NUCLEOTIDE SEQUENCE [LARGE SCALE GENOMIC DNA]</scope>
    <source>
        <strain evidence="3 4">584</strain>
    </source>
</reference>
<dbReference type="Gene3D" id="1.10.287.70">
    <property type="match status" value="1"/>
</dbReference>
<evidence type="ECO:0000313" key="4">
    <source>
        <dbReference type="Proteomes" id="UP001262410"/>
    </source>
</evidence>
<protein>
    <recommendedName>
        <fullName evidence="2">Potassium channel domain-containing protein</fullName>
    </recommendedName>
</protein>
<gene>
    <name evidence="3" type="ORF">E9232_002906</name>
</gene>
<keyword evidence="1" id="KW-0472">Membrane</keyword>
<accession>A0ABU1JS25</accession>
<dbReference type="RefSeq" id="WP_309794852.1">
    <property type="nucleotide sequence ID" value="NZ_JAVDPW010000004.1"/>
</dbReference>
<organism evidence="3 4">
    <name type="scientific">Inquilinus ginsengisoli</name>
    <dbReference type="NCBI Taxonomy" id="363840"/>
    <lineage>
        <taxon>Bacteria</taxon>
        <taxon>Pseudomonadati</taxon>
        <taxon>Pseudomonadota</taxon>
        <taxon>Alphaproteobacteria</taxon>
        <taxon>Rhodospirillales</taxon>
        <taxon>Rhodospirillaceae</taxon>
        <taxon>Inquilinus</taxon>
    </lineage>
</organism>
<keyword evidence="4" id="KW-1185">Reference proteome</keyword>
<dbReference type="InterPro" id="IPR013099">
    <property type="entry name" value="K_chnl_dom"/>
</dbReference>
<sequence>MAQASVITAAPAHPVIQDKSLSALVFFEVLAIFVFGPLASIHDASRHIFVFNSCFIVLAGIFAISRHARLAKTLIGLGLVLIPLQPISLYLGEMWLTSAYILLFVAFLGLLSWIILNHVFRRSRINLHCILGAIAVYLHIGLVFALLDTLLVLHVGDTAYVFAEALEAEHVRLLSRMIYFSFTTLTSVGYGDITPVFPLARSLANLEGLCGQLFPAILLARLVSMEIETRHAD</sequence>
<feature type="transmembrane region" description="Helical" evidence="1">
    <location>
        <begin position="97"/>
        <end position="116"/>
    </location>
</feature>
<evidence type="ECO:0000256" key="1">
    <source>
        <dbReference type="SAM" id="Phobius"/>
    </source>
</evidence>
<dbReference type="SUPFAM" id="SSF81324">
    <property type="entry name" value="Voltage-gated potassium channels"/>
    <property type="match status" value="1"/>
</dbReference>
<dbReference type="EMBL" id="JAVDPW010000004">
    <property type="protein sequence ID" value="MDR6290385.1"/>
    <property type="molecule type" value="Genomic_DNA"/>
</dbReference>
<evidence type="ECO:0000313" key="3">
    <source>
        <dbReference type="EMBL" id="MDR6290385.1"/>
    </source>
</evidence>
<feature type="transmembrane region" description="Helical" evidence="1">
    <location>
        <begin position="47"/>
        <end position="64"/>
    </location>
</feature>
<feature type="domain" description="Potassium channel" evidence="2">
    <location>
        <begin position="152"/>
        <end position="225"/>
    </location>
</feature>
<comment type="caution">
    <text evidence="3">The sequence shown here is derived from an EMBL/GenBank/DDBJ whole genome shotgun (WGS) entry which is preliminary data.</text>
</comment>
<proteinExistence type="predicted"/>
<evidence type="ECO:0000259" key="2">
    <source>
        <dbReference type="Pfam" id="PF07885"/>
    </source>
</evidence>
<keyword evidence="1" id="KW-1133">Transmembrane helix</keyword>
<dbReference type="Pfam" id="PF07885">
    <property type="entry name" value="Ion_trans_2"/>
    <property type="match status" value="1"/>
</dbReference>
<dbReference type="Proteomes" id="UP001262410">
    <property type="component" value="Unassembled WGS sequence"/>
</dbReference>